<dbReference type="OrthoDB" id="9771071at2"/>
<reference evidence="1 2" key="1">
    <citation type="submission" date="2018-03" db="EMBL/GenBank/DDBJ databases">
        <title>Genomic Encyclopedia of Archaeal and Bacterial Type Strains, Phase II (KMG-II): from individual species to whole genera.</title>
        <authorList>
            <person name="Goeker M."/>
        </authorList>
    </citation>
    <scope>NUCLEOTIDE SEQUENCE [LARGE SCALE GENOMIC DNA]</scope>
    <source>
        <strain evidence="1 2">DSM 25027</strain>
    </source>
</reference>
<dbReference type="Proteomes" id="UP000237640">
    <property type="component" value="Unassembled WGS sequence"/>
</dbReference>
<keyword evidence="2" id="KW-1185">Reference proteome</keyword>
<dbReference type="EMBL" id="PVYX01000002">
    <property type="protein sequence ID" value="PRX54905.1"/>
    <property type="molecule type" value="Genomic_DNA"/>
</dbReference>
<dbReference type="AlphaFoldDB" id="A0A2T0MBP1"/>
<accession>A0A2T0MBP1</accession>
<protein>
    <recommendedName>
        <fullName evidence="3">Outer membrane protein with beta-barrel domain</fullName>
    </recommendedName>
</protein>
<gene>
    <name evidence="1" type="ORF">CLV81_3310</name>
</gene>
<sequence>MKSIRIKTILITLVVFAGFEIYSVKAQDADPHIDKGSFGISTNPAYFALGGYSVRGIYHLPKRWSFGLNIEAGFELPDDFRDLFFNDNQAINVDWDYLVAAEARYRFSKESYDAGFYVNGSVGFEGWTVNEIASDADTSFDNWFSSFGVGYTWYPFKKKNFNVGLNYNIIFILNNTDDQQVGDTTFNIESVIPPTLIPSNILIGWRF</sequence>
<organism evidence="1 2">
    <name type="scientific">Flagellimonas meridianipacifica</name>
    <dbReference type="NCBI Taxonomy" id="1080225"/>
    <lineage>
        <taxon>Bacteria</taxon>
        <taxon>Pseudomonadati</taxon>
        <taxon>Bacteroidota</taxon>
        <taxon>Flavobacteriia</taxon>
        <taxon>Flavobacteriales</taxon>
        <taxon>Flavobacteriaceae</taxon>
        <taxon>Flagellimonas</taxon>
    </lineage>
</organism>
<evidence type="ECO:0000313" key="2">
    <source>
        <dbReference type="Proteomes" id="UP000237640"/>
    </source>
</evidence>
<name>A0A2T0MBP1_9FLAO</name>
<evidence type="ECO:0008006" key="3">
    <source>
        <dbReference type="Google" id="ProtNLM"/>
    </source>
</evidence>
<comment type="caution">
    <text evidence="1">The sequence shown here is derived from an EMBL/GenBank/DDBJ whole genome shotgun (WGS) entry which is preliminary data.</text>
</comment>
<evidence type="ECO:0000313" key="1">
    <source>
        <dbReference type="EMBL" id="PRX54905.1"/>
    </source>
</evidence>
<dbReference type="RefSeq" id="WP_106146380.1">
    <property type="nucleotide sequence ID" value="NZ_PVYX01000002.1"/>
</dbReference>
<proteinExistence type="predicted"/>